<feature type="signal peptide" evidence="1">
    <location>
        <begin position="1"/>
        <end position="30"/>
    </location>
</feature>
<dbReference type="GO" id="GO:0002115">
    <property type="term" value="P:store-operated calcium entry"/>
    <property type="evidence" value="ECO:0007669"/>
    <property type="project" value="TreeGrafter"/>
</dbReference>
<evidence type="ECO:0008006" key="7">
    <source>
        <dbReference type="Google" id="ProtNLM"/>
    </source>
</evidence>
<dbReference type="GO" id="GO:0006874">
    <property type="term" value="P:intracellular calcium ion homeostasis"/>
    <property type="evidence" value="ECO:0007669"/>
    <property type="project" value="TreeGrafter"/>
</dbReference>
<dbReference type="CDD" id="cd00063">
    <property type="entry name" value="FN3"/>
    <property type="match status" value="1"/>
</dbReference>
<dbReference type="Pfam" id="PF00041">
    <property type="entry name" value="fn3"/>
    <property type="match status" value="1"/>
</dbReference>
<dbReference type="InterPro" id="IPR002048">
    <property type="entry name" value="EF_hand_dom"/>
</dbReference>
<dbReference type="STRING" id="65357.A0A024FWQ0"/>
<dbReference type="SUPFAM" id="SSF47769">
    <property type="entry name" value="SAM/Pointed domain"/>
    <property type="match status" value="1"/>
</dbReference>
<evidence type="ECO:0000259" key="2">
    <source>
        <dbReference type="PROSITE" id="PS50105"/>
    </source>
</evidence>
<dbReference type="InParanoid" id="A0A024FWQ0"/>
<dbReference type="InterPro" id="IPR036116">
    <property type="entry name" value="FN3_sf"/>
</dbReference>
<dbReference type="EMBL" id="CAIX01000536">
    <property type="protein sequence ID" value="CCI11074.1"/>
    <property type="molecule type" value="Genomic_DNA"/>
</dbReference>
<dbReference type="GO" id="GO:0005509">
    <property type="term" value="F:calcium ion binding"/>
    <property type="evidence" value="ECO:0007669"/>
    <property type="project" value="InterPro"/>
</dbReference>
<name>A0A024FWQ0_9STRA</name>
<dbReference type="GO" id="GO:0005783">
    <property type="term" value="C:endoplasmic reticulum"/>
    <property type="evidence" value="ECO:0007669"/>
    <property type="project" value="TreeGrafter"/>
</dbReference>
<dbReference type="Pfam" id="PF07647">
    <property type="entry name" value="SAM_2"/>
    <property type="match status" value="1"/>
</dbReference>
<feature type="domain" description="EF-hand" evidence="3">
    <location>
        <begin position="77"/>
        <end position="112"/>
    </location>
</feature>
<protein>
    <recommendedName>
        <fullName evidence="7">Calmodulin</fullName>
    </recommendedName>
</protein>
<evidence type="ECO:0000313" key="6">
    <source>
        <dbReference type="Proteomes" id="UP000053237"/>
    </source>
</evidence>
<dbReference type="PANTHER" id="PTHR15136">
    <property type="entry name" value="STROMAL INTERACTION MOLECULE HOMOLOG"/>
    <property type="match status" value="1"/>
</dbReference>
<dbReference type="Proteomes" id="UP000053237">
    <property type="component" value="Unassembled WGS sequence"/>
</dbReference>
<dbReference type="InterPro" id="IPR013761">
    <property type="entry name" value="SAM/pointed_sf"/>
</dbReference>
<dbReference type="FunFam" id="1.10.150.50:FF:000074">
    <property type="entry name" value="Stromal interaction molecule"/>
    <property type="match status" value="1"/>
</dbReference>
<keyword evidence="1" id="KW-0732">Signal</keyword>
<evidence type="ECO:0000256" key="1">
    <source>
        <dbReference type="SAM" id="SignalP"/>
    </source>
</evidence>
<proteinExistence type="predicted"/>
<evidence type="ECO:0000259" key="4">
    <source>
        <dbReference type="PROSITE" id="PS50853"/>
    </source>
</evidence>
<evidence type="ECO:0000313" key="5">
    <source>
        <dbReference type="EMBL" id="CCI11074.1"/>
    </source>
</evidence>
<dbReference type="OrthoDB" id="9986177at2759"/>
<dbReference type="InterPro" id="IPR001660">
    <property type="entry name" value="SAM"/>
</dbReference>
<accession>A0A024FWQ0</accession>
<gene>
    <name evidence="5" type="ORF">BN9_123250</name>
</gene>
<dbReference type="Gene3D" id="1.10.238.180">
    <property type="match status" value="1"/>
</dbReference>
<feature type="chain" id="PRO_5001531891" description="Calmodulin" evidence="1">
    <location>
        <begin position="31"/>
        <end position="647"/>
    </location>
</feature>
<dbReference type="PROSITE" id="PS50222">
    <property type="entry name" value="EF_HAND_2"/>
    <property type="match status" value="1"/>
</dbReference>
<dbReference type="InterPro" id="IPR003961">
    <property type="entry name" value="FN3_dom"/>
</dbReference>
<dbReference type="GO" id="GO:0005246">
    <property type="term" value="F:calcium channel regulator activity"/>
    <property type="evidence" value="ECO:0007669"/>
    <property type="project" value="InterPro"/>
</dbReference>
<dbReference type="GO" id="GO:0005886">
    <property type="term" value="C:plasma membrane"/>
    <property type="evidence" value="ECO:0007669"/>
    <property type="project" value="TreeGrafter"/>
</dbReference>
<dbReference type="PANTHER" id="PTHR15136:SF13">
    <property type="entry name" value="SAM DOMAIN-CONTAINING PROTEIN"/>
    <property type="match status" value="1"/>
</dbReference>
<keyword evidence="6" id="KW-1185">Reference proteome</keyword>
<dbReference type="AlphaFoldDB" id="A0A024FWQ0"/>
<feature type="domain" description="Fibronectin type-III" evidence="4">
    <location>
        <begin position="398"/>
        <end position="497"/>
    </location>
</feature>
<dbReference type="PROSITE" id="PS50853">
    <property type="entry name" value="FN3"/>
    <property type="match status" value="1"/>
</dbReference>
<dbReference type="Gene3D" id="1.10.150.50">
    <property type="entry name" value="Transcription Factor, Ets-1"/>
    <property type="match status" value="1"/>
</dbReference>
<dbReference type="Gene3D" id="2.60.40.10">
    <property type="entry name" value="Immunoglobulins"/>
    <property type="match status" value="1"/>
</dbReference>
<sequence>MSKRIAFSSCNRLILKVNLLLLQTVFYAIAHSPPSSENELVFDDMNRMRHQLHHYFELDASGNMEAKELRSVISKTTNADDIERVYEKLDRNQDSLISKKELEQRWELIGAEMTVQEVADWIAFSVQLPQYADLFRYHSISGYTFPLLMKDDGEQLRQIGIESELHRHQVAMFLRMRYLGLGAKPEKLVKATCEYEQPQGVSSSKHAFARITWTSSSEAAPKRFQLQKRSPGSAFWTPVYSGPDTEFVDLLQPDEKHVTYRLATWNSYGRSPHVFVYCMSSTHPIHSVSDSLCVYDASGDKKCSPPLPIKEKEIANSEVIVLDQHQDEDEDAEPYSLLRFFAWIKTTLWWLDEAIALALFIVLPIRGFIYGDVNFFLRILHRLPPHMPTRVVVEATDKLEQSQEAAKLSLKETAVIVSWEKPVDNGVPIVCYTVRWTRSKNEQVRWLKLMTLPLPTTARIEHLRRGETYKFTVEAINAFGLISRSSRSTYMVPVSQSKGKLYSNQKLLKEASSKVLRNQCFICHGPSRREHATAVESTDDEQPHKIESNDPYKHVNSCSALGSEKEQLKKKKRFLLRKSTTSSFNKSRVSLRNSINRKILHFCSRCDREFCHFHRGIVYHTKPLSCPAVDGRCVCVDCAHVDDFHVH</sequence>
<organism evidence="5 6">
    <name type="scientific">Albugo candida</name>
    <dbReference type="NCBI Taxonomy" id="65357"/>
    <lineage>
        <taxon>Eukaryota</taxon>
        <taxon>Sar</taxon>
        <taxon>Stramenopiles</taxon>
        <taxon>Oomycota</taxon>
        <taxon>Peronosporomycetes</taxon>
        <taxon>Albuginales</taxon>
        <taxon>Albuginaceae</taxon>
        <taxon>Albugo</taxon>
    </lineage>
</organism>
<dbReference type="SUPFAM" id="SSF47473">
    <property type="entry name" value="EF-hand"/>
    <property type="match status" value="1"/>
</dbReference>
<reference evidence="5 6" key="1">
    <citation type="submission" date="2012-05" db="EMBL/GenBank/DDBJ databases">
        <title>Recombination and specialization in a pathogen metapopulation.</title>
        <authorList>
            <person name="Gardiner A."/>
            <person name="Kemen E."/>
            <person name="Schultz-Larsen T."/>
            <person name="MacLean D."/>
            <person name="Van Oosterhout C."/>
            <person name="Jones J.D.G."/>
        </authorList>
    </citation>
    <scope>NUCLEOTIDE SEQUENCE [LARGE SCALE GENOMIC DNA]</scope>
    <source>
        <strain evidence="5 6">Ac Nc2</strain>
    </source>
</reference>
<evidence type="ECO:0000259" key="3">
    <source>
        <dbReference type="PROSITE" id="PS50222"/>
    </source>
</evidence>
<dbReference type="InterPro" id="IPR037608">
    <property type="entry name" value="STIM1/2"/>
</dbReference>
<dbReference type="SUPFAM" id="SSF49265">
    <property type="entry name" value="Fibronectin type III"/>
    <property type="match status" value="1"/>
</dbReference>
<dbReference type="InterPro" id="IPR013783">
    <property type="entry name" value="Ig-like_fold"/>
</dbReference>
<feature type="domain" description="SAM" evidence="2">
    <location>
        <begin position="113"/>
        <end position="170"/>
    </location>
</feature>
<dbReference type="CDD" id="cd09487">
    <property type="entry name" value="SAM_superfamily"/>
    <property type="match status" value="1"/>
</dbReference>
<comment type="caution">
    <text evidence="5">The sequence shown here is derived from an EMBL/GenBank/DDBJ whole genome shotgun (WGS) entry which is preliminary data.</text>
</comment>
<dbReference type="InterPro" id="IPR011992">
    <property type="entry name" value="EF-hand-dom_pair"/>
</dbReference>
<dbReference type="PROSITE" id="PS50105">
    <property type="entry name" value="SAM_DOMAIN"/>
    <property type="match status" value="1"/>
</dbReference>